<keyword evidence="2" id="KW-0732">Signal</keyword>
<evidence type="ECO:0000313" key="5">
    <source>
        <dbReference type="Proteomes" id="UP000006791"/>
    </source>
</evidence>
<feature type="region of interest" description="Disordered" evidence="1">
    <location>
        <begin position="765"/>
        <end position="837"/>
    </location>
</feature>
<dbReference type="RefSeq" id="WP_014099905.1">
    <property type="nucleotide sequence ID" value="NC_016024.1"/>
</dbReference>
<feature type="signal peptide" evidence="2">
    <location>
        <begin position="1"/>
        <end position="25"/>
    </location>
</feature>
<dbReference type="GO" id="GO:0004181">
    <property type="term" value="F:metallocarboxypeptidase activity"/>
    <property type="evidence" value="ECO:0007669"/>
    <property type="project" value="InterPro"/>
</dbReference>
<dbReference type="GO" id="GO:0008270">
    <property type="term" value="F:zinc ion binding"/>
    <property type="evidence" value="ECO:0007669"/>
    <property type="project" value="InterPro"/>
</dbReference>
<dbReference type="InterPro" id="IPR000834">
    <property type="entry name" value="Peptidase_M14"/>
</dbReference>
<dbReference type="EMBL" id="CP002514">
    <property type="protein sequence ID" value="AEP12168.1"/>
    <property type="molecule type" value="Genomic_DNA"/>
</dbReference>
<feature type="domain" description="Peptidase M14" evidence="3">
    <location>
        <begin position="74"/>
        <end position="213"/>
    </location>
</feature>
<dbReference type="Gene3D" id="3.40.630.10">
    <property type="entry name" value="Zn peptidases"/>
    <property type="match status" value="1"/>
</dbReference>
<keyword evidence="5" id="KW-1185">Reference proteome</keyword>
<keyword evidence="4" id="KW-0378">Hydrolase</keyword>
<organism evidence="4 5">
    <name type="scientific">Chloracidobacterium thermophilum (strain B)</name>
    <dbReference type="NCBI Taxonomy" id="981222"/>
    <lineage>
        <taxon>Bacteria</taxon>
        <taxon>Pseudomonadati</taxon>
        <taxon>Acidobacteriota</taxon>
        <taxon>Terriglobia</taxon>
        <taxon>Terriglobales</taxon>
        <taxon>Acidobacteriaceae</taxon>
        <taxon>Chloracidobacterium</taxon>
    </lineage>
</organism>
<feature type="compositionally biased region" description="Basic and acidic residues" evidence="1">
    <location>
        <begin position="765"/>
        <end position="774"/>
    </location>
</feature>
<dbReference type="Pfam" id="PF00246">
    <property type="entry name" value="Peptidase_M14"/>
    <property type="match status" value="1"/>
</dbReference>
<evidence type="ECO:0000256" key="2">
    <source>
        <dbReference type="SAM" id="SignalP"/>
    </source>
</evidence>
<dbReference type="InterPro" id="IPR029062">
    <property type="entry name" value="Class_I_gatase-like"/>
</dbReference>
<dbReference type="SUPFAM" id="SSF53187">
    <property type="entry name" value="Zn-dependent exopeptidases"/>
    <property type="match status" value="1"/>
</dbReference>
<feature type="compositionally biased region" description="Basic and acidic residues" evidence="1">
    <location>
        <begin position="802"/>
        <end position="818"/>
    </location>
</feature>
<dbReference type="HOGENOM" id="CLU_323582_0_0_0"/>
<keyword evidence="4" id="KW-0645">Protease</keyword>
<sequence>MKPLKASFTALLCLFLLMPLPPSFAQFPPPPATATIAFDFRQFAPYAPDFVSPWTTLGYEIGSFHTNYAGFERVLRDYAARSERLRVFERGRTEEHRTLYTLVISAPKNLARLEAIKADAARLADPRQLSDEAAEPLIQNLPIIVWLAYSIHGNESAAFEAMLEVLYTLVASQHPTITELLDQTVVVINPCQNPDGHERFVTWYNAVGMGRPEPFAIEHREPWSIYGRLNHYLFDLNRDLVIASQIESQSAMQAFLEWHPQVCADHHGQTVNYFFPPAALPINPNLDRGQSDKWLEIFGRGNAAAFDRHGWQYYVRDVFDLFYPGYWDSWSSLNGATGMTYETDGGGWKGLNWRRDDESILTLRDGIARHFTASLATLQTAATHRVERLRDYRAFFVRSIAEGRQGPLQCVVFPPEGDAGRRQRLVEALLHQGVEIQMAKAPFTLKAVHDYFGGVQPTREFPAGTLMVTFDQPRGRMARALLEPDTRQDQAFIERQLEKARRNTKRGPNAPKEETEFYDITAWSLPLALDVPAYWAGSRPTVQTTPVTSVVPPMPQPPPPAKTAYVFGYTSDAEAKLALRLLQEGYRLATAVRPLRAGERTYPRGSFILRTERNPETLHTRLPLLASECGVEVQSINSAYTDTGITGVGSEGVYTLRPPRIAVIAQEGVSQTSYGALWFMLSRDIGLEFTPITVETFLDLRLSEFNVLILPDGSPGAYRRAFGKEGIERLKLWCREGGTLICFGGAAAFAAHKDVDLTSARLVGEEGEKDEKDSQSPMPSDKPGAASDEAAGAPETGSTPARYREPGRKKTTARESQKTVEPTADAATSPDAGLGKEPLPLPGAIFRAVVNREHFLTFSHEQAELPVLLTQRFFRPSKTGTNVLTIENPKPLSGFVWEGNTERFVRQTAPVIEEQIGSGHVVLFADDPHYRGIWHAQRRLFLNGLIFGPTITFSTGLR</sequence>
<feature type="chain" id="PRO_5003432418" evidence="2">
    <location>
        <begin position="26"/>
        <end position="958"/>
    </location>
</feature>
<reference evidence="4 5" key="1">
    <citation type="journal article" date="2012" name="Environ. Microbiol.">
        <title>Complete genome of Candidatus Chloracidobacterium thermophilum, a chlorophyll-based photoheterotroph belonging to the phylum Acidobacteria.</title>
        <authorList>
            <person name="Garcia Costas A.M."/>
            <person name="Liu Z."/>
            <person name="Tomsho L.P."/>
            <person name="Schuster S.C."/>
            <person name="Ward D.M."/>
            <person name="Bryant D.A."/>
        </authorList>
    </citation>
    <scope>NUCLEOTIDE SEQUENCE [LARGE SCALE GENOMIC DNA]</scope>
    <source>
        <strain evidence="4 5">B</strain>
    </source>
</reference>
<evidence type="ECO:0000256" key="1">
    <source>
        <dbReference type="SAM" id="MobiDB-lite"/>
    </source>
</evidence>
<evidence type="ECO:0000313" key="4">
    <source>
        <dbReference type="EMBL" id="AEP12168.1"/>
    </source>
</evidence>
<keyword evidence="4" id="KW-0121">Carboxypeptidase</keyword>
<dbReference type="GO" id="GO:0006508">
    <property type="term" value="P:proteolysis"/>
    <property type="evidence" value="ECO:0007669"/>
    <property type="project" value="InterPro"/>
</dbReference>
<gene>
    <name evidence="4" type="ordered locus">Cabther_A1417</name>
</gene>
<proteinExistence type="predicted"/>
<evidence type="ECO:0000259" key="3">
    <source>
        <dbReference type="Pfam" id="PF00246"/>
    </source>
</evidence>
<dbReference type="Proteomes" id="UP000006791">
    <property type="component" value="Chromosome 1"/>
</dbReference>
<dbReference type="SUPFAM" id="SSF52317">
    <property type="entry name" value="Class I glutamine amidotransferase-like"/>
    <property type="match status" value="1"/>
</dbReference>
<dbReference type="STRING" id="981222.Cabther_A1417"/>
<dbReference type="AlphaFoldDB" id="G2LHA5"/>
<accession>G2LHA5</accession>
<name>G2LHA5_CHLTF</name>
<protein>
    <submittedName>
        <fullName evidence="4">Zinc carboxypeptidase</fullName>
    </submittedName>
</protein>
<dbReference type="KEGG" id="ctm:Cabther_A1417"/>